<proteinExistence type="predicted"/>
<dbReference type="GO" id="GO:0016020">
    <property type="term" value="C:membrane"/>
    <property type="evidence" value="ECO:0007669"/>
    <property type="project" value="InterPro"/>
</dbReference>
<accession>A6VS12</accession>
<dbReference type="EMBL" id="CP000749">
    <property type="protein sequence ID" value="ABR69241.1"/>
    <property type="molecule type" value="Genomic_DNA"/>
</dbReference>
<keyword evidence="1" id="KW-1133">Transmembrane helix</keyword>
<reference evidence="2" key="1">
    <citation type="submission" date="2007-06" db="EMBL/GenBank/DDBJ databases">
        <title>Complete sequence of Marinomonas sp. MWYL1.</title>
        <authorList>
            <consortium name="US DOE Joint Genome Institute"/>
            <person name="Copeland A."/>
            <person name="Lucas S."/>
            <person name="Lapidus A."/>
            <person name="Barry K."/>
            <person name="Glavina del Rio T."/>
            <person name="Dalin E."/>
            <person name="Tice H."/>
            <person name="Pitluck S."/>
            <person name="Kiss H."/>
            <person name="Brettin T."/>
            <person name="Bruce D."/>
            <person name="Detter J.C."/>
            <person name="Han C."/>
            <person name="Schmutz J."/>
            <person name="Larimer F."/>
            <person name="Land M."/>
            <person name="Hauser L."/>
            <person name="Kyrpides N."/>
            <person name="Kim E."/>
            <person name="Johnston A.W.B."/>
            <person name="Todd J.D."/>
            <person name="Rogers R."/>
            <person name="Wexler M."/>
            <person name="Bond P.L."/>
            <person name="Li Y."/>
            <person name="Richardson P."/>
        </authorList>
    </citation>
    <scope>NUCLEOTIDE SEQUENCE [LARGE SCALE GENOMIC DNA]</scope>
    <source>
        <strain evidence="2">MWYL1</strain>
    </source>
</reference>
<dbReference type="GO" id="GO:0004222">
    <property type="term" value="F:metalloendopeptidase activity"/>
    <property type="evidence" value="ECO:0007669"/>
    <property type="project" value="InterPro"/>
</dbReference>
<name>A6VS12_MARMS</name>
<keyword evidence="1" id="KW-0812">Transmembrane</keyword>
<dbReference type="HOGENOM" id="CLU_019354_1_0_6"/>
<dbReference type="PANTHER" id="PTHR13325:SF3">
    <property type="entry name" value="MEMBRANE-BOUND TRANSCRIPTION FACTOR SITE-2 PROTEASE"/>
    <property type="match status" value="1"/>
</dbReference>
<dbReference type="eggNOG" id="COG0845">
    <property type="taxonomic scope" value="Bacteria"/>
</dbReference>
<keyword evidence="1" id="KW-0472">Membrane</keyword>
<dbReference type="GO" id="GO:0031293">
    <property type="term" value="P:membrane protein intracellular domain proteolysis"/>
    <property type="evidence" value="ECO:0007669"/>
    <property type="project" value="TreeGrafter"/>
</dbReference>
<dbReference type="GO" id="GO:0005737">
    <property type="term" value="C:cytoplasm"/>
    <property type="evidence" value="ECO:0007669"/>
    <property type="project" value="TreeGrafter"/>
</dbReference>
<feature type="transmembrane region" description="Helical" evidence="1">
    <location>
        <begin position="429"/>
        <end position="446"/>
    </location>
</feature>
<feature type="transmembrane region" description="Helical" evidence="1">
    <location>
        <begin position="390"/>
        <end position="409"/>
    </location>
</feature>
<feature type="transmembrane region" description="Helical" evidence="1">
    <location>
        <begin position="155"/>
        <end position="176"/>
    </location>
</feature>
<dbReference type="PANTHER" id="PTHR13325">
    <property type="entry name" value="PROTEASE M50 MEMBRANE-BOUND TRANSCRIPTION FACTOR SITE 2 PROTEASE"/>
    <property type="match status" value="1"/>
</dbReference>
<dbReference type="eggNOG" id="COG1994">
    <property type="taxonomic scope" value="Bacteria"/>
</dbReference>
<dbReference type="AlphaFoldDB" id="A6VS12"/>
<evidence type="ECO:0000313" key="2">
    <source>
        <dbReference type="EMBL" id="ABR69241.1"/>
    </source>
</evidence>
<dbReference type="STRING" id="400668.Mmwyl1_0300"/>
<feature type="transmembrane region" description="Helical" evidence="1">
    <location>
        <begin position="256"/>
        <end position="279"/>
    </location>
</feature>
<feature type="transmembrane region" description="Helical" evidence="1">
    <location>
        <begin position="361"/>
        <end position="384"/>
    </location>
</feature>
<organism evidence="2">
    <name type="scientific">Marinomonas sp. (strain MWYL1)</name>
    <dbReference type="NCBI Taxonomy" id="400668"/>
    <lineage>
        <taxon>Bacteria</taxon>
        <taxon>Pseudomonadati</taxon>
        <taxon>Pseudomonadota</taxon>
        <taxon>Gammaproteobacteria</taxon>
        <taxon>Oceanospirillales</taxon>
        <taxon>Oceanospirillaceae</taxon>
        <taxon>Marinomonas</taxon>
    </lineage>
</organism>
<gene>
    <name evidence="2" type="ordered locus">Mmwyl1_0300</name>
</gene>
<evidence type="ECO:0000256" key="1">
    <source>
        <dbReference type="SAM" id="Phobius"/>
    </source>
</evidence>
<dbReference type="InterPro" id="IPR001193">
    <property type="entry name" value="MBTPS2"/>
</dbReference>
<feature type="transmembrane region" description="Helical" evidence="1">
    <location>
        <begin position="188"/>
        <end position="209"/>
    </location>
</feature>
<feature type="transmembrane region" description="Helical" evidence="1">
    <location>
        <begin position="285"/>
        <end position="305"/>
    </location>
</feature>
<feature type="transmembrane region" description="Helical" evidence="1">
    <location>
        <begin position="221"/>
        <end position="240"/>
    </location>
</feature>
<protein>
    <submittedName>
        <fullName evidence="2">Uncharacterized protein</fullName>
    </submittedName>
</protein>
<dbReference type="KEGG" id="mmw:Mmwyl1_0300"/>
<sequence>MVDVASVLEREKVKEESLGELRNELRLFEGPTDRDGAPTWTLEDPLSGQFYRLGWPEMEMLARWSLASSAAIVEDIRRHLTLDIDLQDVKTFYAFLSRHHLLKNHSNDAVQQLADAKTQRQLSPLRWLLKHYLFFRVPLCRPDAFLEKTLPIARFFVSPIFLFLSLLVLLVGGFLVSRQWGAFTHTFLHFFSFEGAVMMALALSLTKMLHELGHAYTCKYFGGRVATMGVALLVLWPVLYTDTTSSWRLKNRRQRMLIGAAGVMVEMVVGAWAILLWSFLPDGVWRSLAFMLGTSTWLLSLLVNLSPFMRFDGYFLLSDLLGIANLQQRAFAFTRWQLREWLFGFKDAAPEVFSSAMQRVLLLYSFVTWVYRLFLFIGIALMVYHFAFKLLGIFLFIVEMAVFVVSPIMREVKEWYLRRSRLSWNKHTLFSAGLLILIIGLLFIPWRGEVIAYGVLRAKQESRIYVPEGACLQTVFVSAGENVKQGQVLYLFSSPELEQERDVLESRITTLRKQIEVNQFDRHVSANLQMIREELYASSKRLATLFEQIESLSIRAPFDGVMAEVSDQFQEGSWLSSGAWLGTLIGVQGNWLEAFVDEVDVGRIQQGNDAHFIPENISYSVLPARLMSIEDTGLSYLSSAPELASVYGGPIASLKGKGSDGVPRSENVLYRIFMSLEDKSIEQAGFVIRGKVVMEATSQSIASRLWTRVVSVFVRESSF</sequence>